<dbReference type="PANTHER" id="PTHR21525">
    <property type="entry name" value="MOTILE SPERM PROTEIN"/>
    <property type="match status" value="1"/>
</dbReference>
<comment type="caution">
    <text evidence="1">The sequence shown here is derived from an EMBL/GenBank/DDBJ whole genome shotgun (WGS) entry which is preliminary data.</text>
</comment>
<name>A0ABT8IPC0_9BACL</name>
<protein>
    <recommendedName>
        <fullName evidence="3">Glycine zipper 2TM domain-containing protein</fullName>
    </recommendedName>
</protein>
<dbReference type="Proteomes" id="UP001174196">
    <property type="component" value="Unassembled WGS sequence"/>
</dbReference>
<reference evidence="1" key="1">
    <citation type="submission" date="2022-08" db="EMBL/GenBank/DDBJ databases">
        <title>Polycladomyces zharkentsis sp. nov., a novel thermophilic CMC and starch-degrading bacterium isolated from a geothermal spring in Kazakhstan.</title>
        <authorList>
            <person name="Mashzhan A."/>
            <person name="Kistaubaeva A."/>
            <person name="Javier-Lopez R."/>
            <person name="Birkeland N.-K."/>
        </authorList>
    </citation>
    <scope>NUCLEOTIDE SEQUENCE</scope>
    <source>
        <strain evidence="1">KSR 13</strain>
    </source>
</reference>
<evidence type="ECO:0008006" key="3">
    <source>
        <dbReference type="Google" id="ProtNLM"/>
    </source>
</evidence>
<proteinExistence type="predicted"/>
<keyword evidence="2" id="KW-1185">Reference proteome</keyword>
<dbReference type="PANTHER" id="PTHR21525:SF9">
    <property type="entry name" value="CHANNEL_COLICIN DOMAIN-CONTAINING PROTEIN"/>
    <property type="match status" value="1"/>
</dbReference>
<organism evidence="1 2">
    <name type="scientific">Polycladomyces subterraneus</name>
    <dbReference type="NCBI Taxonomy" id="1016997"/>
    <lineage>
        <taxon>Bacteria</taxon>
        <taxon>Bacillati</taxon>
        <taxon>Bacillota</taxon>
        <taxon>Bacilli</taxon>
        <taxon>Bacillales</taxon>
        <taxon>Thermoactinomycetaceae</taxon>
        <taxon>Polycladomyces</taxon>
    </lineage>
</organism>
<dbReference type="EMBL" id="JANRHH010000041">
    <property type="protein sequence ID" value="MDN4594597.1"/>
    <property type="molecule type" value="Genomic_DNA"/>
</dbReference>
<dbReference type="RefSeq" id="WP_301239355.1">
    <property type="nucleotide sequence ID" value="NZ_JANRHH010000041.1"/>
</dbReference>
<evidence type="ECO:0000313" key="2">
    <source>
        <dbReference type="Proteomes" id="UP001174196"/>
    </source>
</evidence>
<gene>
    <name evidence="1" type="ORF">NWF35_12010</name>
</gene>
<sequence>MNMLRNSSVWAGVIAGGLSQWKDTQAYRHGEIRKADYKVHTVGNITGAAGLAAGIEYGALLGTMVVPGIGTVVGSILGGLAGDKFGRFLGEGAASMVYKPSARVWQNSFDMDHM</sequence>
<evidence type="ECO:0000313" key="1">
    <source>
        <dbReference type="EMBL" id="MDN4594597.1"/>
    </source>
</evidence>
<accession>A0ABT8IPC0</accession>